<evidence type="ECO:0000313" key="1">
    <source>
        <dbReference type="EMBL" id="SEH44480.1"/>
    </source>
</evidence>
<dbReference type="RefSeq" id="WP_167358481.1">
    <property type="nucleotide sequence ID" value="NZ_DALZIY010000002.1"/>
</dbReference>
<name>A0A1H6IDH4_CHRCI</name>
<dbReference type="AlphaFoldDB" id="A0A1H6IDH4"/>
<evidence type="ECO:0000313" key="2">
    <source>
        <dbReference type="Proteomes" id="UP000198561"/>
    </source>
</evidence>
<organism evidence="1 2">
    <name type="scientific">Chryseobacterium culicis</name>
    <dbReference type="NCBI Taxonomy" id="680127"/>
    <lineage>
        <taxon>Bacteria</taxon>
        <taxon>Pseudomonadati</taxon>
        <taxon>Bacteroidota</taxon>
        <taxon>Flavobacteriia</taxon>
        <taxon>Flavobacteriales</taxon>
        <taxon>Weeksellaceae</taxon>
        <taxon>Chryseobacterium group</taxon>
        <taxon>Chryseobacterium</taxon>
    </lineage>
</organism>
<proteinExistence type="predicted"/>
<reference evidence="1 2" key="1">
    <citation type="submission" date="2016-10" db="EMBL/GenBank/DDBJ databases">
        <authorList>
            <person name="de Groot N.N."/>
        </authorList>
    </citation>
    <scope>NUCLEOTIDE SEQUENCE [LARGE SCALE GENOMIC DNA]</scope>
    <source>
        <strain evidence="1 2">DSM 23031</strain>
    </source>
</reference>
<accession>A0A1H6IDH4</accession>
<dbReference type="EMBL" id="FNWQ01000007">
    <property type="protein sequence ID" value="SEH44480.1"/>
    <property type="molecule type" value="Genomic_DNA"/>
</dbReference>
<protein>
    <submittedName>
        <fullName evidence="1">Uncharacterized protein</fullName>
    </submittedName>
</protein>
<dbReference type="Proteomes" id="UP000198561">
    <property type="component" value="Unassembled WGS sequence"/>
</dbReference>
<gene>
    <name evidence="1" type="ORF">SAMN05421593_4175</name>
</gene>
<sequence>MKNLRNNKLSRAQLKGIAGSGIIIGNCSNECCPKDGRPRCPRLICPAVVCPEYM</sequence>